<protein>
    <submittedName>
        <fullName evidence="1">HAD superfamily hydrolase (TIGR01509 family)</fullName>
    </submittedName>
</protein>
<dbReference type="SUPFAM" id="SSF56784">
    <property type="entry name" value="HAD-like"/>
    <property type="match status" value="1"/>
</dbReference>
<dbReference type="EMBL" id="QLLN01000006">
    <property type="protein sequence ID" value="RAJ09193.1"/>
    <property type="molecule type" value="Genomic_DNA"/>
</dbReference>
<evidence type="ECO:0000313" key="2">
    <source>
        <dbReference type="Proteomes" id="UP000249696"/>
    </source>
</evidence>
<comment type="caution">
    <text evidence="1">The sequence shown here is derived from an EMBL/GenBank/DDBJ whole genome shotgun (WGS) entry which is preliminary data.</text>
</comment>
<sequence length="126" mass="14636">MKTILVDAWNTFVTEKGMDYDLKKLLDTYPNPKIILTNANKQECITYGIVNMPYEVFSLEHNPNKTDKAYYLKMLNHFSLKPTEVVYFEHNAEAINSATSVGIKTFHYNKEENLDGLHIFLQNNLD</sequence>
<evidence type="ECO:0000313" key="1">
    <source>
        <dbReference type="EMBL" id="RAJ09193.1"/>
    </source>
</evidence>
<dbReference type="RefSeq" id="WP_111624763.1">
    <property type="nucleotide sequence ID" value="NZ_QLLN01000006.1"/>
</dbReference>
<gene>
    <name evidence="1" type="ORF">LV92_03413</name>
</gene>
<dbReference type="GO" id="GO:0016787">
    <property type="term" value="F:hydrolase activity"/>
    <property type="evidence" value="ECO:0007669"/>
    <property type="project" value="UniProtKB-KW"/>
</dbReference>
<name>A0A327R0F7_9FLAO</name>
<dbReference type="OrthoDB" id="1443662at2"/>
<keyword evidence="1" id="KW-0378">Hydrolase</keyword>
<dbReference type="Proteomes" id="UP000249696">
    <property type="component" value="Unassembled WGS sequence"/>
</dbReference>
<dbReference type="Gene3D" id="3.40.50.1000">
    <property type="entry name" value="HAD superfamily/HAD-like"/>
    <property type="match status" value="1"/>
</dbReference>
<organism evidence="1 2">
    <name type="scientific">Arenibacter echinorum</name>
    <dbReference type="NCBI Taxonomy" id="440515"/>
    <lineage>
        <taxon>Bacteria</taxon>
        <taxon>Pseudomonadati</taxon>
        <taxon>Bacteroidota</taxon>
        <taxon>Flavobacteriia</taxon>
        <taxon>Flavobacteriales</taxon>
        <taxon>Flavobacteriaceae</taxon>
        <taxon>Arenibacter</taxon>
    </lineage>
</organism>
<reference evidence="1 2" key="1">
    <citation type="submission" date="2018-06" db="EMBL/GenBank/DDBJ databases">
        <title>Genomic Encyclopedia of Archaeal and Bacterial Type Strains, Phase II (KMG-II): from individual species to whole genera.</title>
        <authorList>
            <person name="Goeker M."/>
        </authorList>
    </citation>
    <scope>NUCLEOTIDE SEQUENCE [LARGE SCALE GENOMIC DNA]</scope>
    <source>
        <strain evidence="1 2">DSM 23522</strain>
    </source>
</reference>
<dbReference type="InterPro" id="IPR036412">
    <property type="entry name" value="HAD-like_sf"/>
</dbReference>
<keyword evidence="2" id="KW-1185">Reference proteome</keyword>
<accession>A0A327R0F7</accession>
<dbReference type="AlphaFoldDB" id="A0A327R0F7"/>
<proteinExistence type="predicted"/>
<dbReference type="InterPro" id="IPR023214">
    <property type="entry name" value="HAD_sf"/>
</dbReference>